<dbReference type="AlphaFoldDB" id="A0A4C1TAR3"/>
<keyword evidence="2" id="KW-1185">Reference proteome</keyword>
<evidence type="ECO:0000313" key="1">
    <source>
        <dbReference type="EMBL" id="GBP10660.1"/>
    </source>
</evidence>
<evidence type="ECO:0000313" key="2">
    <source>
        <dbReference type="Proteomes" id="UP000299102"/>
    </source>
</evidence>
<sequence>MADNGRNVRKYPNFFTYYGSSTDRDRKCLTYTYEMSRFYRETLQNRATTKGHIRSFARRQAIYTERGAWKTLTPRRTDGRTFFLSLLLLTWLDGPTHGYKRSQCRTRGRAVGCRCTHTRRRNLCTDGAIKIPGACARVRDGSISFYENVTSQQLASVDDCKFRSSH</sequence>
<organism evidence="1 2">
    <name type="scientific">Eumeta variegata</name>
    <name type="common">Bagworm moth</name>
    <name type="synonym">Eumeta japonica</name>
    <dbReference type="NCBI Taxonomy" id="151549"/>
    <lineage>
        <taxon>Eukaryota</taxon>
        <taxon>Metazoa</taxon>
        <taxon>Ecdysozoa</taxon>
        <taxon>Arthropoda</taxon>
        <taxon>Hexapoda</taxon>
        <taxon>Insecta</taxon>
        <taxon>Pterygota</taxon>
        <taxon>Neoptera</taxon>
        <taxon>Endopterygota</taxon>
        <taxon>Lepidoptera</taxon>
        <taxon>Glossata</taxon>
        <taxon>Ditrysia</taxon>
        <taxon>Tineoidea</taxon>
        <taxon>Psychidae</taxon>
        <taxon>Oiketicinae</taxon>
        <taxon>Eumeta</taxon>
    </lineage>
</organism>
<name>A0A4C1TAR3_EUMVA</name>
<proteinExistence type="predicted"/>
<protein>
    <submittedName>
        <fullName evidence="1">Uncharacterized protein</fullName>
    </submittedName>
</protein>
<dbReference type="EMBL" id="BGZK01000042">
    <property type="protein sequence ID" value="GBP10660.1"/>
    <property type="molecule type" value="Genomic_DNA"/>
</dbReference>
<dbReference type="Proteomes" id="UP000299102">
    <property type="component" value="Unassembled WGS sequence"/>
</dbReference>
<gene>
    <name evidence="1" type="ORF">EVAR_6230_1</name>
</gene>
<reference evidence="1 2" key="1">
    <citation type="journal article" date="2019" name="Commun. Biol.">
        <title>The bagworm genome reveals a unique fibroin gene that provides high tensile strength.</title>
        <authorList>
            <person name="Kono N."/>
            <person name="Nakamura H."/>
            <person name="Ohtoshi R."/>
            <person name="Tomita M."/>
            <person name="Numata K."/>
            <person name="Arakawa K."/>
        </authorList>
    </citation>
    <scope>NUCLEOTIDE SEQUENCE [LARGE SCALE GENOMIC DNA]</scope>
</reference>
<accession>A0A4C1TAR3</accession>
<comment type="caution">
    <text evidence="1">The sequence shown here is derived from an EMBL/GenBank/DDBJ whole genome shotgun (WGS) entry which is preliminary data.</text>
</comment>